<accession>A0A1X6ZEX9</accession>
<name>A0A1X6ZEX9_9RHOB</name>
<evidence type="ECO:0000313" key="2">
    <source>
        <dbReference type="EMBL" id="SLN49675.1"/>
    </source>
</evidence>
<protein>
    <recommendedName>
        <fullName evidence="4">D-galactarate dehydratase</fullName>
    </recommendedName>
</protein>
<dbReference type="Proteomes" id="UP000193963">
    <property type="component" value="Unassembled WGS sequence"/>
</dbReference>
<dbReference type="RefSeq" id="WP_100148520.1">
    <property type="nucleotide sequence ID" value="NZ_FWFN01000004.1"/>
</dbReference>
<organism evidence="2 3">
    <name type="scientific">Pseudooceanicola marinus</name>
    <dbReference type="NCBI Taxonomy" id="396013"/>
    <lineage>
        <taxon>Bacteria</taxon>
        <taxon>Pseudomonadati</taxon>
        <taxon>Pseudomonadota</taxon>
        <taxon>Alphaproteobacteria</taxon>
        <taxon>Rhodobacterales</taxon>
        <taxon>Paracoccaceae</taxon>
        <taxon>Pseudooceanicola</taxon>
    </lineage>
</organism>
<feature type="compositionally biased region" description="Low complexity" evidence="1">
    <location>
        <begin position="53"/>
        <end position="64"/>
    </location>
</feature>
<dbReference type="AlphaFoldDB" id="A0A1X6ZEX9"/>
<proteinExistence type="predicted"/>
<reference evidence="2 3" key="1">
    <citation type="submission" date="2017-03" db="EMBL/GenBank/DDBJ databases">
        <authorList>
            <person name="Afonso C.L."/>
            <person name="Miller P.J."/>
            <person name="Scott M.A."/>
            <person name="Spackman E."/>
            <person name="Goraichik I."/>
            <person name="Dimitrov K.M."/>
            <person name="Suarez D.L."/>
            <person name="Swayne D.E."/>
        </authorList>
    </citation>
    <scope>NUCLEOTIDE SEQUENCE [LARGE SCALE GENOMIC DNA]</scope>
    <source>
        <strain evidence="2 3">CECT 7751</strain>
    </source>
</reference>
<dbReference type="EMBL" id="FWFN01000004">
    <property type="protein sequence ID" value="SLN49675.1"/>
    <property type="molecule type" value="Genomic_DNA"/>
</dbReference>
<dbReference type="OrthoDB" id="7871639at2"/>
<feature type="region of interest" description="Disordered" evidence="1">
    <location>
        <begin position="26"/>
        <end position="64"/>
    </location>
</feature>
<evidence type="ECO:0000256" key="1">
    <source>
        <dbReference type="SAM" id="MobiDB-lite"/>
    </source>
</evidence>
<sequence length="146" mass="14475">MTILRPLLLIPFLAACQSLVPMRGDDAPRMEAPATDGAPLSAEAQDDADAGEEASAAPAGALTGSLGTSVASLGTATEQGMWIKTALVSAPQPGRVRAADTGREVAVTLRPLAGGAAGAGARLSLQAMQGLGLPLTALAEVEIFGG</sequence>
<dbReference type="PROSITE" id="PS51257">
    <property type="entry name" value="PROKAR_LIPOPROTEIN"/>
    <property type="match status" value="1"/>
</dbReference>
<gene>
    <name evidence="2" type="ORF">PSM7751_02398</name>
</gene>
<evidence type="ECO:0000313" key="3">
    <source>
        <dbReference type="Proteomes" id="UP000193963"/>
    </source>
</evidence>
<evidence type="ECO:0008006" key="4">
    <source>
        <dbReference type="Google" id="ProtNLM"/>
    </source>
</evidence>
<keyword evidence="3" id="KW-1185">Reference proteome</keyword>